<accession>A0A845FUX7</accession>
<name>A0A845FUX7_9BURK</name>
<keyword evidence="1 5" id="KW-0223">Dioxygenase</keyword>
<evidence type="ECO:0000313" key="6">
    <source>
        <dbReference type="Proteomes" id="UP000470302"/>
    </source>
</evidence>
<feature type="domain" description="Cupin type-2" evidence="4">
    <location>
        <begin position="112"/>
        <end position="179"/>
    </location>
</feature>
<dbReference type="PANTHER" id="PTHR41517:SF1">
    <property type="entry name" value="CUPIN"/>
    <property type="match status" value="1"/>
</dbReference>
<comment type="caution">
    <text evidence="5">The sequence shown here is derived from an EMBL/GenBank/DDBJ whole genome shotgun (WGS) entry which is preliminary data.</text>
</comment>
<dbReference type="EMBL" id="WWCW01000002">
    <property type="protein sequence ID" value="MYM85884.1"/>
    <property type="molecule type" value="Genomic_DNA"/>
</dbReference>
<dbReference type="InterPro" id="IPR011960">
    <property type="entry name" value="Gentisate_dOase"/>
</dbReference>
<evidence type="ECO:0000256" key="2">
    <source>
        <dbReference type="ARBA" id="ARBA00023002"/>
    </source>
</evidence>
<dbReference type="InterPro" id="IPR047183">
    <property type="entry name" value="GDO-like"/>
</dbReference>
<sequence length="365" mass="40521">MKHIEHGQDAPQQPLGIVPTVDLSAEPGRQEFYQRADGKSLAPLWRVLHGLVTATPQPPCTAAQWKYREVRPFLMEACEQISTAEAERRVLVLENPSLRGQSRITQSLFCGLQIILPGEVAPPHRHVASALRFIVEGRDAYTAVGGERTTMEAGDFVITPSMTWHDHGNESDAPMVWVDGLDMHIVNMMAASFRDSYPAATHPLVRPEGAAAAEFGSNLLPIDHQPGSLASPIFNYPYRATREALHRYARAAAPDAWHGYKMKYINPVTGGWAMPTISTWLQHLPKGLKTAPYRATDSTVLVVVEGSGTTRIGDQHFSWQPHDILVIPSWVEHQHCADGDAVLFGYSDRVVQEKLGFWREEKING</sequence>
<dbReference type="SUPFAM" id="SSF51182">
    <property type="entry name" value="RmlC-like cupins"/>
    <property type="match status" value="1"/>
</dbReference>
<dbReference type="Proteomes" id="UP000470302">
    <property type="component" value="Unassembled WGS sequence"/>
</dbReference>
<dbReference type="RefSeq" id="WP_161095196.1">
    <property type="nucleotide sequence ID" value="NZ_WWCW01000002.1"/>
</dbReference>
<dbReference type="Gene3D" id="2.60.120.10">
    <property type="entry name" value="Jelly Rolls"/>
    <property type="match status" value="1"/>
</dbReference>
<evidence type="ECO:0000313" key="5">
    <source>
        <dbReference type="EMBL" id="MYM85884.1"/>
    </source>
</evidence>
<dbReference type="CDD" id="cd06992">
    <property type="entry name" value="cupin_GDO-like_C"/>
    <property type="match status" value="1"/>
</dbReference>
<protein>
    <recommendedName>
        <fullName evidence="3">Gentisate 1,2-dioxygenase</fullName>
        <ecNumber evidence="3">1.13.11.4</ecNumber>
    </recommendedName>
</protein>
<dbReference type="InterPro" id="IPR014710">
    <property type="entry name" value="RmlC-like_jellyroll"/>
</dbReference>
<dbReference type="PANTHER" id="PTHR41517">
    <property type="entry name" value="1,2-DIOXYGENASE PROTEIN-RELATED"/>
    <property type="match status" value="1"/>
</dbReference>
<gene>
    <name evidence="5" type="primary">gtdA</name>
    <name evidence="5" type="ORF">GTP91_01680</name>
</gene>
<dbReference type="GO" id="GO:0047922">
    <property type="term" value="F:gentisate 1,2-dioxygenase activity"/>
    <property type="evidence" value="ECO:0007669"/>
    <property type="project" value="UniProtKB-UniRule"/>
</dbReference>
<dbReference type="CDD" id="cd02216">
    <property type="entry name" value="cupin_GDO-like_N"/>
    <property type="match status" value="1"/>
</dbReference>
<dbReference type="InterPro" id="IPR013096">
    <property type="entry name" value="Cupin_2"/>
</dbReference>
<dbReference type="EC" id="1.13.11.4" evidence="3"/>
<evidence type="ECO:0000256" key="1">
    <source>
        <dbReference type="ARBA" id="ARBA00022964"/>
    </source>
</evidence>
<proteinExistence type="predicted"/>
<dbReference type="InterPro" id="IPR011051">
    <property type="entry name" value="RmlC_Cupin_sf"/>
</dbReference>
<dbReference type="Pfam" id="PF07883">
    <property type="entry name" value="Cupin_2"/>
    <property type="match status" value="1"/>
</dbReference>
<evidence type="ECO:0000256" key="3">
    <source>
        <dbReference type="NCBIfam" id="TIGR02272"/>
    </source>
</evidence>
<evidence type="ECO:0000259" key="4">
    <source>
        <dbReference type="Pfam" id="PF07883"/>
    </source>
</evidence>
<organism evidence="5 6">
    <name type="scientific">Duganella vulcania</name>
    <dbReference type="NCBI Taxonomy" id="2692166"/>
    <lineage>
        <taxon>Bacteria</taxon>
        <taxon>Pseudomonadati</taxon>
        <taxon>Pseudomonadota</taxon>
        <taxon>Betaproteobacteria</taxon>
        <taxon>Burkholderiales</taxon>
        <taxon>Oxalobacteraceae</taxon>
        <taxon>Telluria group</taxon>
        <taxon>Duganella</taxon>
    </lineage>
</organism>
<dbReference type="AlphaFoldDB" id="A0A845FUX7"/>
<reference evidence="5 6" key="1">
    <citation type="submission" date="2020-01" db="EMBL/GenBank/DDBJ databases">
        <title>Novel species isolated from a subtropical stream in China.</title>
        <authorList>
            <person name="Lu H."/>
        </authorList>
    </citation>
    <scope>NUCLEOTIDE SEQUENCE [LARGE SCALE GENOMIC DNA]</scope>
    <source>
        <strain evidence="5 6">FT82W</strain>
    </source>
</reference>
<keyword evidence="2 5" id="KW-0560">Oxidoreductase</keyword>
<dbReference type="NCBIfam" id="TIGR02272">
    <property type="entry name" value="gentisate_1_2"/>
    <property type="match status" value="1"/>
</dbReference>